<proteinExistence type="predicted"/>
<dbReference type="EMBL" id="NPEV01000023">
    <property type="protein sequence ID" value="RAI27049.1"/>
    <property type="molecule type" value="Genomic_DNA"/>
</dbReference>
<accession>A0A327JL42</accession>
<evidence type="ECO:0008006" key="3">
    <source>
        <dbReference type="Google" id="ProtNLM"/>
    </source>
</evidence>
<dbReference type="Proteomes" id="UP000249299">
    <property type="component" value="Unassembled WGS sequence"/>
</dbReference>
<sequence length="245" mass="27257">MVRSNSRGSEEATNRHLPPTLEASAEVYYAFSYFNDALFGGKLPDVLISYTRQKNVLGHFFPKRFERSDGTLCHEVALNPLFLGLRPLRDSLSTLVHEQYHVWRHDFGPLNRRGGRGSNGYHDQVWAEKMESIGLSPSDTGLPGGKKTGHRMSHVIIDGSPFDIAWRALLDTGFQINWHDRVNLTGLHAGGDDDGDQPDPQKKDRIKFSCPECGLNAWAKPSALLECADCERLMLAAGSSLPVAR</sequence>
<comment type="caution">
    <text evidence="1">The sequence shown here is derived from an EMBL/GenBank/DDBJ whole genome shotgun (WGS) entry which is preliminary data.</text>
</comment>
<protein>
    <recommendedName>
        <fullName evidence="3">SprT-like domain-containing protein</fullName>
    </recommendedName>
</protein>
<evidence type="ECO:0000313" key="2">
    <source>
        <dbReference type="Proteomes" id="UP000249299"/>
    </source>
</evidence>
<gene>
    <name evidence="1" type="ORF">CH339_11755</name>
</gene>
<reference evidence="1 2" key="1">
    <citation type="submission" date="2017-07" db="EMBL/GenBank/DDBJ databases">
        <title>Draft Genome Sequences of Select Purple Nonsulfur Bacteria.</title>
        <authorList>
            <person name="Lasarre B."/>
            <person name="Mckinlay J.B."/>
        </authorList>
    </citation>
    <scope>NUCLEOTIDE SEQUENCE [LARGE SCALE GENOMIC DNA]</scope>
    <source>
        <strain evidence="1 2">DSM 11290</strain>
    </source>
</reference>
<keyword evidence="2" id="KW-1185">Reference proteome</keyword>
<organism evidence="1 2">
    <name type="scientific">Rhodobium orientis</name>
    <dbReference type="NCBI Taxonomy" id="34017"/>
    <lineage>
        <taxon>Bacteria</taxon>
        <taxon>Pseudomonadati</taxon>
        <taxon>Pseudomonadota</taxon>
        <taxon>Alphaproteobacteria</taxon>
        <taxon>Hyphomicrobiales</taxon>
        <taxon>Rhodobiaceae</taxon>
        <taxon>Rhodobium</taxon>
    </lineage>
</organism>
<dbReference type="AlphaFoldDB" id="A0A327JL42"/>
<evidence type="ECO:0000313" key="1">
    <source>
        <dbReference type="EMBL" id="RAI27049.1"/>
    </source>
</evidence>
<name>A0A327JL42_9HYPH</name>